<keyword evidence="7" id="KW-0812">Transmembrane</keyword>
<feature type="binding site" evidence="17">
    <location>
        <position position="183"/>
    </location>
    <ligand>
        <name>Mn(2+)</name>
        <dbReference type="ChEBI" id="CHEBI:29035"/>
    </ligand>
</feature>
<dbReference type="Gene3D" id="3.90.550.10">
    <property type="entry name" value="Spore Coat Polysaccharide Biosynthesis Protein SpsA, Chain A"/>
    <property type="match status" value="1"/>
</dbReference>
<comment type="similarity">
    <text evidence="4 18">Belongs to the glycosyltransferase 43 family.</text>
</comment>
<dbReference type="FunFam" id="3.90.550.10:FF:000044">
    <property type="entry name" value="Galactosylgalactosylxylosylprotein 3-beta-glucuronosyltransferase"/>
    <property type="match status" value="1"/>
</dbReference>
<evidence type="ECO:0000256" key="6">
    <source>
        <dbReference type="ARBA" id="ARBA00022679"/>
    </source>
</evidence>
<evidence type="ECO:0000256" key="13">
    <source>
        <dbReference type="ARBA" id="ARBA00023180"/>
    </source>
</evidence>
<dbReference type="GO" id="GO:0000139">
    <property type="term" value="C:Golgi membrane"/>
    <property type="evidence" value="ECO:0007669"/>
    <property type="project" value="UniProtKB-SubCell"/>
</dbReference>
<proteinExistence type="evidence at transcript level"/>
<keyword evidence="12" id="KW-0472">Membrane</keyword>
<evidence type="ECO:0000256" key="4">
    <source>
        <dbReference type="ARBA" id="ARBA00007706"/>
    </source>
</evidence>
<evidence type="ECO:0000256" key="5">
    <source>
        <dbReference type="ARBA" id="ARBA00012641"/>
    </source>
</evidence>
<evidence type="ECO:0000256" key="8">
    <source>
        <dbReference type="ARBA" id="ARBA00022723"/>
    </source>
</evidence>
<evidence type="ECO:0000256" key="16">
    <source>
        <dbReference type="PIRSR" id="PIRSR605027-1"/>
    </source>
</evidence>
<comment type="pathway">
    <text evidence="3 18">Protein modification; protein glycosylation.</text>
</comment>
<keyword evidence="6 18" id="KW-0808">Transferase</keyword>
<evidence type="ECO:0000256" key="10">
    <source>
        <dbReference type="ARBA" id="ARBA00022989"/>
    </source>
</evidence>
<organism evidence="19">
    <name type="scientific">Hirondellea gigas</name>
    <dbReference type="NCBI Taxonomy" id="1518452"/>
    <lineage>
        <taxon>Eukaryota</taxon>
        <taxon>Metazoa</taxon>
        <taxon>Ecdysozoa</taxon>
        <taxon>Arthropoda</taxon>
        <taxon>Crustacea</taxon>
        <taxon>Multicrustacea</taxon>
        <taxon>Malacostraca</taxon>
        <taxon>Eumalacostraca</taxon>
        <taxon>Peracarida</taxon>
        <taxon>Amphipoda</taxon>
        <taxon>Amphilochidea</taxon>
        <taxon>Lysianassida</taxon>
        <taxon>Lysianassidira</taxon>
        <taxon>Lysianassoidea</taxon>
        <taxon>Lysianassidae</taxon>
        <taxon>Hirondellea</taxon>
    </lineage>
</organism>
<feature type="active site" description="Proton donor/acceptor" evidence="16">
    <location>
        <position position="266"/>
    </location>
</feature>
<evidence type="ECO:0000256" key="11">
    <source>
        <dbReference type="ARBA" id="ARBA00023034"/>
    </source>
</evidence>
<evidence type="ECO:0000256" key="18">
    <source>
        <dbReference type="RuleBase" id="RU363127"/>
    </source>
</evidence>
<dbReference type="EC" id="2.4.1.135" evidence="5 18"/>
<keyword evidence="8 17" id="KW-0479">Metal-binding</keyword>
<keyword evidence="13" id="KW-0325">Glycoprotein</keyword>
<keyword evidence="14 17" id="KW-0464">Manganese</keyword>
<evidence type="ECO:0000256" key="7">
    <source>
        <dbReference type="ARBA" id="ARBA00022692"/>
    </source>
</evidence>
<dbReference type="CDD" id="cd00218">
    <property type="entry name" value="GlcAT-I"/>
    <property type="match status" value="1"/>
</dbReference>
<dbReference type="GO" id="GO:0015018">
    <property type="term" value="F:galactosylgalactosylxylosylprotein 3-beta-glucuronosyltransferase activity"/>
    <property type="evidence" value="ECO:0007669"/>
    <property type="project" value="UniProtKB-UniRule"/>
</dbReference>
<dbReference type="GO" id="GO:0005975">
    <property type="term" value="P:carbohydrate metabolic process"/>
    <property type="evidence" value="ECO:0007669"/>
    <property type="project" value="TreeGrafter"/>
</dbReference>
<dbReference type="GO" id="GO:0046872">
    <property type="term" value="F:metal ion binding"/>
    <property type="evidence" value="ECO:0007669"/>
    <property type="project" value="UniProtKB-KW"/>
</dbReference>
<dbReference type="PANTHER" id="PTHR10896">
    <property type="entry name" value="GALACTOSYLGALACTOSYLXYLOSYLPROTEIN 3-BETA-GLUCURONOSYLTRANSFERASE BETA-1,3-GLUCURONYLTRANSFERASE"/>
    <property type="match status" value="1"/>
</dbReference>
<evidence type="ECO:0000313" key="19">
    <source>
        <dbReference type="EMBL" id="LAC25870.1"/>
    </source>
</evidence>
<dbReference type="InterPro" id="IPR029044">
    <property type="entry name" value="Nucleotide-diphossugar_trans"/>
</dbReference>
<dbReference type="AlphaFoldDB" id="A0A6A7G4T9"/>
<dbReference type="SUPFAM" id="SSF53448">
    <property type="entry name" value="Nucleotide-diphospho-sugar transferases"/>
    <property type="match status" value="1"/>
</dbReference>
<name>A0A6A7G4T9_9CRUS</name>
<dbReference type="Pfam" id="PF03360">
    <property type="entry name" value="Glyco_transf_43"/>
    <property type="match status" value="1"/>
</dbReference>
<keyword evidence="10" id="KW-1133">Transmembrane helix</keyword>
<comment type="cofactor">
    <cofactor evidence="1 17 18">
        <name>Mn(2+)</name>
        <dbReference type="ChEBI" id="CHEBI:29035"/>
    </cofactor>
</comment>
<keyword evidence="11 18" id="KW-0333">Golgi apparatus</keyword>
<comment type="catalytic activity">
    <reaction evidence="15 18">
        <text>3-O-(beta-D-galactosyl-(1-&gt;3)-beta-D-galactosyl-(1-&gt;4)-beta-D-xylosyl)-L-seryl-[protein] + UDP-alpha-D-glucuronate = 3-O-(beta-D-GlcA-(1-&gt;3)-beta-D-Gal-(1-&gt;3)-beta-D-Gal-(1-&gt;4)-beta-D-Xyl)-L-seryl-[protein] + UDP + H(+)</text>
        <dbReference type="Rhea" id="RHEA:24168"/>
        <dbReference type="Rhea" id="RHEA-COMP:12571"/>
        <dbReference type="Rhea" id="RHEA-COMP:12573"/>
        <dbReference type="ChEBI" id="CHEBI:15378"/>
        <dbReference type="ChEBI" id="CHEBI:58052"/>
        <dbReference type="ChEBI" id="CHEBI:58223"/>
        <dbReference type="ChEBI" id="CHEBI:132090"/>
        <dbReference type="ChEBI" id="CHEBI:132093"/>
        <dbReference type="EC" id="2.4.1.135"/>
    </reaction>
</comment>
<comment type="subcellular location">
    <subcellularLocation>
        <location evidence="2 18">Golgi apparatus membrane</location>
        <topology evidence="2 18">Single-pass type II membrane protein</topology>
    </subcellularLocation>
</comment>
<dbReference type="UniPathway" id="UPA00378"/>
<protein>
    <recommendedName>
        <fullName evidence="5 18">Galactosylgalactosylxylosylprotein 3-beta-glucuronosyltransferase</fullName>
        <ecNumber evidence="5 18">2.4.1.135</ecNumber>
    </recommendedName>
</protein>
<evidence type="ECO:0000256" key="2">
    <source>
        <dbReference type="ARBA" id="ARBA00004323"/>
    </source>
</evidence>
<evidence type="ECO:0000256" key="14">
    <source>
        <dbReference type="ARBA" id="ARBA00023211"/>
    </source>
</evidence>
<evidence type="ECO:0000256" key="9">
    <source>
        <dbReference type="ARBA" id="ARBA00022968"/>
    </source>
</evidence>
<accession>A0A6A7G4T9</accession>
<evidence type="ECO:0000256" key="15">
    <source>
        <dbReference type="ARBA" id="ARBA00047979"/>
    </source>
</evidence>
<evidence type="ECO:0000256" key="3">
    <source>
        <dbReference type="ARBA" id="ARBA00004922"/>
    </source>
</evidence>
<dbReference type="InterPro" id="IPR005027">
    <property type="entry name" value="Glyco_trans_43"/>
</dbReference>
<dbReference type="EMBL" id="IACT01006746">
    <property type="protein sequence ID" value="LAC25870.1"/>
    <property type="molecule type" value="mRNA"/>
</dbReference>
<evidence type="ECO:0000256" key="1">
    <source>
        <dbReference type="ARBA" id="ARBA00001936"/>
    </source>
</evidence>
<keyword evidence="9 18" id="KW-0735">Signal-anchor</keyword>
<dbReference type="PANTHER" id="PTHR10896:SF50">
    <property type="entry name" value="GALACTOSYLGALACTOSYLXYLOSYLPROTEIN 3-BETA-GLUCURONOSYLTRANSFERASE P"/>
    <property type="match status" value="1"/>
</dbReference>
<reference evidence="19" key="1">
    <citation type="submission" date="2017-11" db="EMBL/GenBank/DDBJ databases">
        <title>The sensing device of the deep-sea amphipod.</title>
        <authorList>
            <person name="Kobayashi H."/>
            <person name="Nagahama T."/>
            <person name="Arai W."/>
            <person name="Sasagawa Y."/>
            <person name="Umeda M."/>
            <person name="Hayashi T."/>
            <person name="Nikaido I."/>
            <person name="Watanabe H."/>
            <person name="Oguri K."/>
            <person name="Kitazato H."/>
            <person name="Fujioka K."/>
            <person name="Kido Y."/>
            <person name="Takami H."/>
        </authorList>
    </citation>
    <scope>NUCLEOTIDE SEQUENCE</scope>
    <source>
        <tissue evidence="19">Whole body</tissue>
    </source>
</reference>
<dbReference type="GO" id="GO:0050650">
    <property type="term" value="P:chondroitin sulfate proteoglycan biosynthetic process"/>
    <property type="evidence" value="ECO:0007669"/>
    <property type="project" value="TreeGrafter"/>
</dbReference>
<evidence type="ECO:0000256" key="12">
    <source>
        <dbReference type="ARBA" id="ARBA00023136"/>
    </source>
</evidence>
<evidence type="ECO:0000256" key="17">
    <source>
        <dbReference type="PIRSR" id="PIRSR605027-3"/>
    </source>
</evidence>
<sequence length="350" mass="40286">MNSPYKLLLLLLLLSLTFVMFFYGVFSIKPSTSTNLVTVNLERIQLEEISRHNTEDNRLNSASKHPPPVWNPEYHFPIIYAVTPTYGRPTQIPELIRLSQTLMQVPQLHWIICEDSNTTSPQLQAFLHHLQLPYTFLLTPMPAKYRTNTKLVNKPKGVAARNAGIQWVRDFAKQGVLYFMDDDNTYDLRLFEEMRWTKRVSMWPVGLVTGLALSSPILRHGRFLGWYDGYLAGRKFAVDMAGFATNIEFLIKVGDVSMPYRAGGEEEGYLKSLHISYSDIEFKANDCTKIYVWHTRTSSPSKGSRMVMHSLYDTTNIRKLQADIVIEPPNEKNNNLSIYDRSVKETLQIK</sequence>